<dbReference type="GO" id="GO:0006355">
    <property type="term" value="P:regulation of DNA-templated transcription"/>
    <property type="evidence" value="ECO:0007669"/>
    <property type="project" value="InterPro"/>
</dbReference>
<feature type="domain" description="KRAB-related" evidence="2">
    <location>
        <begin position="1"/>
        <end position="34"/>
    </location>
</feature>
<name>L5JVV3_PTEAL</name>
<keyword evidence="4" id="KW-1185">Reference proteome</keyword>
<evidence type="ECO:0000256" key="1">
    <source>
        <dbReference type="SAM" id="MobiDB-lite"/>
    </source>
</evidence>
<evidence type="ECO:0000313" key="4">
    <source>
        <dbReference type="Proteomes" id="UP000010552"/>
    </source>
</evidence>
<dbReference type="InterPro" id="IPR019041">
    <property type="entry name" value="SSXRD_motif"/>
</dbReference>
<feature type="region of interest" description="Disordered" evidence="1">
    <location>
        <begin position="1"/>
        <end position="112"/>
    </location>
</feature>
<accession>L5JVV3</accession>
<dbReference type="PANTHER" id="PTHR14112:SF1">
    <property type="entry name" value="KRAB-RELATED DOMAIN-CONTAINING PROTEIN"/>
    <property type="match status" value="1"/>
</dbReference>
<gene>
    <name evidence="3" type="ORF">PAL_GLEAN10001487</name>
</gene>
<dbReference type="AlphaFoldDB" id="L5JVV3"/>
<dbReference type="FunCoup" id="L5JVV3">
    <property type="interactions" value="12"/>
</dbReference>
<dbReference type="InterPro" id="IPR003655">
    <property type="entry name" value="aKRAB"/>
</dbReference>
<organism evidence="3 4">
    <name type="scientific">Pteropus alecto</name>
    <name type="common">Black flying fox</name>
    <dbReference type="NCBI Taxonomy" id="9402"/>
    <lineage>
        <taxon>Eukaryota</taxon>
        <taxon>Metazoa</taxon>
        <taxon>Chordata</taxon>
        <taxon>Craniata</taxon>
        <taxon>Vertebrata</taxon>
        <taxon>Euteleostomi</taxon>
        <taxon>Mammalia</taxon>
        <taxon>Eutheria</taxon>
        <taxon>Laurasiatheria</taxon>
        <taxon>Chiroptera</taxon>
        <taxon>Yinpterochiroptera</taxon>
        <taxon>Pteropodoidea</taxon>
        <taxon>Pteropodidae</taxon>
        <taxon>Pteropodinae</taxon>
        <taxon>Pteropus</taxon>
    </lineage>
</organism>
<reference evidence="4" key="1">
    <citation type="journal article" date="2013" name="Science">
        <title>Comparative analysis of bat genomes provides insight into the evolution of flight and immunity.</title>
        <authorList>
            <person name="Zhang G."/>
            <person name="Cowled C."/>
            <person name="Shi Z."/>
            <person name="Huang Z."/>
            <person name="Bishop-Lilly K.A."/>
            <person name="Fang X."/>
            <person name="Wynne J.W."/>
            <person name="Xiong Z."/>
            <person name="Baker M.L."/>
            <person name="Zhao W."/>
            <person name="Tachedjian M."/>
            <person name="Zhu Y."/>
            <person name="Zhou P."/>
            <person name="Jiang X."/>
            <person name="Ng J."/>
            <person name="Yang L."/>
            <person name="Wu L."/>
            <person name="Xiao J."/>
            <person name="Feng Y."/>
            <person name="Chen Y."/>
            <person name="Sun X."/>
            <person name="Zhang Y."/>
            <person name="Marsh G.A."/>
            <person name="Crameri G."/>
            <person name="Broder C.C."/>
            <person name="Frey K.G."/>
            <person name="Wang L.F."/>
            <person name="Wang J."/>
        </authorList>
    </citation>
    <scope>NUCLEOTIDE SEQUENCE [LARGE SCALE GENOMIC DNA]</scope>
</reference>
<dbReference type="InParanoid" id="L5JVV3"/>
<evidence type="ECO:0000259" key="2">
    <source>
        <dbReference type="PROSITE" id="PS50806"/>
    </source>
</evidence>
<feature type="compositionally biased region" description="Basic and acidic residues" evidence="1">
    <location>
        <begin position="29"/>
        <end position="73"/>
    </location>
</feature>
<dbReference type="GO" id="GO:0005634">
    <property type="term" value="C:nucleus"/>
    <property type="evidence" value="ECO:0007669"/>
    <property type="project" value="InterPro"/>
</dbReference>
<dbReference type="Proteomes" id="UP000010552">
    <property type="component" value="Unassembled WGS sequence"/>
</dbReference>
<dbReference type="PANTHER" id="PTHR14112">
    <property type="entry name" value="SYNOVIAL SARCOMA, X MEMBER"/>
    <property type="match status" value="1"/>
</dbReference>
<evidence type="ECO:0000313" key="3">
    <source>
        <dbReference type="EMBL" id="ELK03445.1"/>
    </source>
</evidence>
<dbReference type="EMBL" id="KB031088">
    <property type="protein sequence ID" value="ELK03445.1"/>
    <property type="molecule type" value="Genomic_DNA"/>
</dbReference>
<dbReference type="STRING" id="9402.L5JVV3"/>
<dbReference type="PROSITE" id="PS50806">
    <property type="entry name" value="KRAB_RELATED"/>
    <property type="match status" value="1"/>
</dbReference>
<protein>
    <submittedName>
        <fullName evidence="3">Protein SSX6</fullName>
    </submittedName>
</protein>
<dbReference type="Pfam" id="PF09514">
    <property type="entry name" value="SSXRD"/>
    <property type="match status" value="1"/>
</dbReference>
<proteinExistence type="predicted"/>
<sequence>MKRNYDTMTGLGLNVALPAFMNPNKRTAKSPENDSHEDQNPGNQDERPQETSDLQHLKEMPKKLASEEHDLKPLPETPGPEPAQKQPCPPGKEIASSQQMEKSAGPGTVKSNVWAYRLRERKNKVVYEEISDPEEDE</sequence>